<feature type="domain" description="Acyltransferase 3" evidence="8">
    <location>
        <begin position="8"/>
        <end position="294"/>
    </location>
</feature>
<proteinExistence type="inferred from homology"/>
<accession>A0ABT2TKC0</accession>
<feature type="transmembrane region" description="Helical" evidence="7">
    <location>
        <begin position="247"/>
        <end position="265"/>
    </location>
</feature>
<feature type="transmembrane region" description="Helical" evidence="7">
    <location>
        <begin position="6"/>
        <end position="25"/>
    </location>
</feature>
<keyword evidence="6 7" id="KW-0472">Membrane</keyword>
<evidence type="ECO:0000256" key="1">
    <source>
        <dbReference type="ARBA" id="ARBA00004651"/>
    </source>
</evidence>
<evidence type="ECO:0000256" key="2">
    <source>
        <dbReference type="ARBA" id="ARBA00007400"/>
    </source>
</evidence>
<feature type="transmembrane region" description="Helical" evidence="7">
    <location>
        <begin position="277"/>
        <end position="297"/>
    </location>
</feature>
<name>A0ABT2TKC0_9FIRM</name>
<comment type="subcellular location">
    <subcellularLocation>
        <location evidence="1">Cell membrane</location>
        <topology evidence="1">Multi-pass membrane protein</topology>
    </subcellularLocation>
</comment>
<feature type="transmembrane region" description="Helical" evidence="7">
    <location>
        <begin position="177"/>
        <end position="195"/>
    </location>
</feature>
<keyword evidence="4 7" id="KW-0812">Transmembrane</keyword>
<dbReference type="RefSeq" id="WP_262591158.1">
    <property type="nucleotide sequence ID" value="NZ_JAOQJQ010000004.1"/>
</dbReference>
<evidence type="ECO:0000313" key="10">
    <source>
        <dbReference type="Proteomes" id="UP001652442"/>
    </source>
</evidence>
<feature type="non-terminal residue" evidence="9">
    <location>
        <position position="1"/>
    </location>
</feature>
<keyword evidence="5 7" id="KW-1133">Transmembrane helix</keyword>
<dbReference type="PANTHER" id="PTHR40074">
    <property type="entry name" value="O-ACETYLTRANSFERASE WECH"/>
    <property type="match status" value="1"/>
</dbReference>
<feature type="transmembrane region" description="Helical" evidence="7">
    <location>
        <begin position="46"/>
        <end position="63"/>
    </location>
</feature>
<feature type="transmembrane region" description="Helical" evidence="7">
    <location>
        <begin position="90"/>
        <end position="111"/>
    </location>
</feature>
<comment type="caution">
    <text evidence="9">The sequence shown here is derived from an EMBL/GenBank/DDBJ whole genome shotgun (WGS) entry which is preliminary data.</text>
</comment>
<organism evidence="9 10">
    <name type="scientific">Brotonthovivens ammoniilytica</name>
    <dbReference type="NCBI Taxonomy" id="2981725"/>
    <lineage>
        <taxon>Bacteria</taxon>
        <taxon>Bacillati</taxon>
        <taxon>Bacillota</taxon>
        <taxon>Clostridia</taxon>
        <taxon>Lachnospirales</taxon>
        <taxon>Lachnospiraceae</taxon>
        <taxon>Brotonthovivens</taxon>
    </lineage>
</organism>
<evidence type="ECO:0000256" key="5">
    <source>
        <dbReference type="ARBA" id="ARBA00022989"/>
    </source>
</evidence>
<dbReference type="Proteomes" id="UP001652442">
    <property type="component" value="Unassembled WGS sequence"/>
</dbReference>
<evidence type="ECO:0000256" key="3">
    <source>
        <dbReference type="ARBA" id="ARBA00022475"/>
    </source>
</evidence>
<dbReference type="GO" id="GO:0016746">
    <property type="term" value="F:acyltransferase activity"/>
    <property type="evidence" value="ECO:0007669"/>
    <property type="project" value="UniProtKB-KW"/>
</dbReference>
<dbReference type="Pfam" id="PF01757">
    <property type="entry name" value="Acyl_transf_3"/>
    <property type="match status" value="1"/>
</dbReference>
<dbReference type="InterPro" id="IPR002656">
    <property type="entry name" value="Acyl_transf_3_dom"/>
</dbReference>
<keyword evidence="9" id="KW-0012">Acyltransferase</keyword>
<evidence type="ECO:0000256" key="4">
    <source>
        <dbReference type="ARBA" id="ARBA00022692"/>
    </source>
</evidence>
<keyword evidence="9" id="KW-0808">Transferase</keyword>
<dbReference type="EMBL" id="JAOQJQ010000004">
    <property type="protein sequence ID" value="MCU6762668.1"/>
    <property type="molecule type" value="Genomic_DNA"/>
</dbReference>
<evidence type="ECO:0000256" key="7">
    <source>
        <dbReference type="SAM" id="Phobius"/>
    </source>
</evidence>
<comment type="similarity">
    <text evidence="2">Belongs to the acyltransferase 3 family.</text>
</comment>
<gene>
    <name evidence="9" type="ORF">OCV88_10020</name>
</gene>
<evidence type="ECO:0000256" key="6">
    <source>
        <dbReference type="ARBA" id="ARBA00023136"/>
    </source>
</evidence>
<keyword evidence="10" id="KW-1185">Reference proteome</keyword>
<feature type="transmembrane region" description="Helical" evidence="7">
    <location>
        <begin position="118"/>
        <end position="139"/>
    </location>
</feature>
<reference evidence="9 10" key="1">
    <citation type="journal article" date="2021" name="ISME Commun">
        <title>Automated analysis of genomic sequences facilitates high-throughput and comprehensive description of bacteria.</title>
        <authorList>
            <person name="Hitch T.C.A."/>
        </authorList>
    </citation>
    <scope>NUCLEOTIDE SEQUENCE [LARGE SCALE GENOMIC DNA]</scope>
    <source>
        <strain evidence="9 10">Sanger_109</strain>
    </source>
</reference>
<feature type="transmembrane region" description="Helical" evidence="7">
    <location>
        <begin position="145"/>
        <end position="165"/>
    </location>
</feature>
<protein>
    <submittedName>
        <fullName evidence="9">Acyltransferase</fullName>
    </submittedName>
</protein>
<keyword evidence="3" id="KW-1003">Cell membrane</keyword>
<feature type="transmembrane region" description="Helical" evidence="7">
    <location>
        <begin position="207"/>
        <end position="226"/>
    </location>
</feature>
<sequence length="308" mass="35538">GGGWYLSIVLQAVCIWAVTGFFMISGANLLEYRNKYNTQTFLKKRVIRTLIPFVVWSIIYALWKVHTGQLEIVGVYDFINKFMNNKILSIFWFFYTLIPAYFCIPVLSIIVKEKYKKTVWYLFVLGMCNIAIFPIIQSISGINFGMLRFPLGYAPICLFLLGWLLKYEKMSIICRRILYIFSGISIAALFLVTVHLSRQSGKFDKTFMTSTSIFAVCVAAGIFVFLKHSEFCQIKCNGRLAKFVSTLSSLSLGIYFIQKIIMWYILKLDFVDGYSIIYSVFGAIVIYIICALIVYFIKKIPIIRWLVP</sequence>
<evidence type="ECO:0000313" key="9">
    <source>
        <dbReference type="EMBL" id="MCU6762668.1"/>
    </source>
</evidence>
<dbReference type="PANTHER" id="PTHR40074:SF2">
    <property type="entry name" value="O-ACETYLTRANSFERASE WECH"/>
    <property type="match status" value="1"/>
</dbReference>
<evidence type="ECO:0000259" key="8">
    <source>
        <dbReference type="Pfam" id="PF01757"/>
    </source>
</evidence>